<gene>
    <name evidence="2" type="ORF">K402DRAFT_61639</name>
</gene>
<reference evidence="2" key="1">
    <citation type="journal article" date="2020" name="Stud. Mycol.">
        <title>101 Dothideomycetes genomes: a test case for predicting lifestyles and emergence of pathogens.</title>
        <authorList>
            <person name="Haridas S."/>
            <person name="Albert R."/>
            <person name="Binder M."/>
            <person name="Bloem J."/>
            <person name="Labutti K."/>
            <person name="Salamov A."/>
            <person name="Andreopoulos B."/>
            <person name="Baker S."/>
            <person name="Barry K."/>
            <person name="Bills G."/>
            <person name="Bluhm B."/>
            <person name="Cannon C."/>
            <person name="Castanera R."/>
            <person name="Culley D."/>
            <person name="Daum C."/>
            <person name="Ezra D."/>
            <person name="Gonzalez J."/>
            <person name="Henrissat B."/>
            <person name="Kuo A."/>
            <person name="Liang C."/>
            <person name="Lipzen A."/>
            <person name="Lutzoni F."/>
            <person name="Magnuson J."/>
            <person name="Mondo S."/>
            <person name="Nolan M."/>
            <person name="Ohm R."/>
            <person name="Pangilinan J."/>
            <person name="Park H.-J."/>
            <person name="Ramirez L."/>
            <person name="Alfaro M."/>
            <person name="Sun H."/>
            <person name="Tritt A."/>
            <person name="Yoshinaga Y."/>
            <person name="Zwiers L.-H."/>
            <person name="Turgeon B."/>
            <person name="Goodwin S."/>
            <person name="Spatafora J."/>
            <person name="Crous P."/>
            <person name="Grigoriev I."/>
        </authorList>
    </citation>
    <scope>NUCLEOTIDE SEQUENCE</scope>
    <source>
        <strain evidence="2">CBS 113979</strain>
    </source>
</reference>
<accession>A0A6G1H1D2</accession>
<evidence type="ECO:0000256" key="1">
    <source>
        <dbReference type="SAM" id="MobiDB-lite"/>
    </source>
</evidence>
<organism evidence="2 3">
    <name type="scientific">Aulographum hederae CBS 113979</name>
    <dbReference type="NCBI Taxonomy" id="1176131"/>
    <lineage>
        <taxon>Eukaryota</taxon>
        <taxon>Fungi</taxon>
        <taxon>Dikarya</taxon>
        <taxon>Ascomycota</taxon>
        <taxon>Pezizomycotina</taxon>
        <taxon>Dothideomycetes</taxon>
        <taxon>Pleosporomycetidae</taxon>
        <taxon>Aulographales</taxon>
        <taxon>Aulographaceae</taxon>
    </lineage>
</organism>
<dbReference type="EMBL" id="ML977154">
    <property type="protein sequence ID" value="KAF1987026.1"/>
    <property type="molecule type" value="Genomic_DNA"/>
</dbReference>
<evidence type="ECO:0000313" key="3">
    <source>
        <dbReference type="Proteomes" id="UP000800041"/>
    </source>
</evidence>
<feature type="region of interest" description="Disordered" evidence="1">
    <location>
        <begin position="95"/>
        <end position="129"/>
    </location>
</feature>
<protein>
    <submittedName>
        <fullName evidence="2">Uncharacterized protein</fullName>
    </submittedName>
</protein>
<proteinExistence type="predicted"/>
<sequence length="263" mass="30012">MMLSVTLMSFLRNLDPTSGAKITGSINLSHLETTTSSCMTMMNTEKILAPFSFSPNDHFEVVLTRSRLRDDFQKWCKKKKRQFFENQRKLEGKNKGRVTFSVSDTSSDEGDTEYSETEHSETEQSEYTPRLLRPRPNAKEAKYICICERNPNLKADLLDAGVFMMSAEATAWSTPFRQCRSLEDVAKQIEFGEFGDFGAEGGPHTYARLFQDSESYRCSHCWQELGEEAPEIRTHQVWMGEEKVSPIVCMVRSQQGCQCADFA</sequence>
<name>A0A6G1H1D2_9PEZI</name>
<evidence type="ECO:0000313" key="2">
    <source>
        <dbReference type="EMBL" id="KAF1987026.1"/>
    </source>
</evidence>
<keyword evidence="3" id="KW-1185">Reference proteome</keyword>
<dbReference type="AlphaFoldDB" id="A0A6G1H1D2"/>
<dbReference type="Proteomes" id="UP000800041">
    <property type="component" value="Unassembled WGS sequence"/>
</dbReference>
<feature type="compositionally biased region" description="Acidic residues" evidence="1">
    <location>
        <begin position="106"/>
        <end position="115"/>
    </location>
</feature>